<reference evidence="3" key="1">
    <citation type="journal article" date="2019" name="Int. J. Syst. Evol. Microbiol.">
        <title>The Global Catalogue of Microorganisms (GCM) 10K type strain sequencing project: providing services to taxonomists for standard genome sequencing and annotation.</title>
        <authorList>
            <consortium name="The Broad Institute Genomics Platform"/>
            <consortium name="The Broad Institute Genome Sequencing Center for Infectious Disease"/>
            <person name="Wu L."/>
            <person name="Ma J."/>
        </authorList>
    </citation>
    <scope>NUCLEOTIDE SEQUENCE [LARGE SCALE GENOMIC DNA]</scope>
    <source>
        <strain evidence="3">CCM 8937</strain>
    </source>
</reference>
<dbReference type="Proteomes" id="UP001597191">
    <property type="component" value="Unassembled WGS sequence"/>
</dbReference>
<comment type="caution">
    <text evidence="2">The sequence shown here is derived from an EMBL/GenBank/DDBJ whole genome shotgun (WGS) entry which is preliminary data.</text>
</comment>
<feature type="transmembrane region" description="Helical" evidence="1">
    <location>
        <begin position="228"/>
        <end position="247"/>
    </location>
</feature>
<sequence>MQNDLQIEWYKFRKQRLPLYSSLALVLLMIYSGLTSSDGRSLMLSSFGAIQWLPIILIAVGSSFLDMEYRYHTVIMLRYKSSNLFKSYLAKLVIVYFYGVGLVLLALLLTILLKGVFVGNQVRWFDLIADRGSILQITLVNLLGTLLYLLFIVTMSFMLILIVKINAAVIGISLAISFFGAGLSEALIKTFTDATTILRWNPLNMILVTQQLTNSQYVQISHLTNPEIIVGVFGYALLFLILGYQLFKKRPV</sequence>
<accession>A0ABW4BN75</accession>
<gene>
    <name evidence="2" type="ORF">ACFQ4R_05055</name>
</gene>
<dbReference type="PANTHER" id="PTHR37305">
    <property type="entry name" value="INTEGRAL MEMBRANE PROTEIN-RELATED"/>
    <property type="match status" value="1"/>
</dbReference>
<evidence type="ECO:0000313" key="2">
    <source>
        <dbReference type="EMBL" id="MFD1410980.1"/>
    </source>
</evidence>
<protein>
    <submittedName>
        <fullName evidence="2">ABC transporter permease</fullName>
    </submittedName>
</protein>
<keyword evidence="1" id="KW-1133">Transmembrane helix</keyword>
<feature type="transmembrane region" description="Helical" evidence="1">
    <location>
        <begin position="88"/>
        <end position="113"/>
    </location>
</feature>
<keyword evidence="1" id="KW-0812">Transmembrane</keyword>
<feature type="transmembrane region" description="Helical" evidence="1">
    <location>
        <begin position="165"/>
        <end position="183"/>
    </location>
</feature>
<keyword evidence="3" id="KW-1185">Reference proteome</keyword>
<feature type="transmembrane region" description="Helical" evidence="1">
    <location>
        <begin position="133"/>
        <end position="153"/>
    </location>
</feature>
<dbReference type="EMBL" id="JBHTOH010000031">
    <property type="protein sequence ID" value="MFD1410980.1"/>
    <property type="molecule type" value="Genomic_DNA"/>
</dbReference>
<keyword evidence="1" id="KW-0472">Membrane</keyword>
<evidence type="ECO:0000313" key="3">
    <source>
        <dbReference type="Proteomes" id="UP001597191"/>
    </source>
</evidence>
<proteinExistence type="predicted"/>
<dbReference type="RefSeq" id="WP_125651056.1">
    <property type="nucleotide sequence ID" value="NZ_JBHTOH010000031.1"/>
</dbReference>
<feature type="transmembrane region" description="Helical" evidence="1">
    <location>
        <begin position="17"/>
        <end position="34"/>
    </location>
</feature>
<name>A0ABW4BN75_9LACO</name>
<evidence type="ECO:0000256" key="1">
    <source>
        <dbReference type="SAM" id="Phobius"/>
    </source>
</evidence>
<feature type="transmembrane region" description="Helical" evidence="1">
    <location>
        <begin position="46"/>
        <end position="67"/>
    </location>
</feature>
<dbReference type="Pfam" id="PF12730">
    <property type="entry name" value="ABC2_membrane_4"/>
    <property type="match status" value="1"/>
</dbReference>
<dbReference type="PANTHER" id="PTHR37305:SF1">
    <property type="entry name" value="MEMBRANE PROTEIN"/>
    <property type="match status" value="1"/>
</dbReference>
<organism evidence="2 3">
    <name type="scientific">Lapidilactobacillus gannanensis</name>
    <dbReference type="NCBI Taxonomy" id="2486002"/>
    <lineage>
        <taxon>Bacteria</taxon>
        <taxon>Bacillati</taxon>
        <taxon>Bacillota</taxon>
        <taxon>Bacilli</taxon>
        <taxon>Lactobacillales</taxon>
        <taxon>Lactobacillaceae</taxon>
        <taxon>Lapidilactobacillus</taxon>
    </lineage>
</organism>